<dbReference type="Proteomes" id="UP000700059">
    <property type="component" value="Unassembled WGS sequence"/>
</dbReference>
<comment type="caution">
    <text evidence="1">The sequence shown here is derived from an EMBL/GenBank/DDBJ whole genome shotgun (WGS) entry which is preliminary data.</text>
</comment>
<keyword evidence="2" id="KW-1185">Reference proteome</keyword>
<accession>A0ABS7JM38</accession>
<protein>
    <recommendedName>
        <fullName evidence="3">Lipopolysaccharide heptosyltransferase family protein</fullName>
    </recommendedName>
</protein>
<dbReference type="SUPFAM" id="SSF53756">
    <property type="entry name" value="UDP-Glycosyltransferase/glycogen phosphorylase"/>
    <property type="match status" value="1"/>
</dbReference>
<gene>
    <name evidence="1" type="ORF">K4G57_03110</name>
</gene>
<dbReference type="Gene3D" id="3.40.50.2000">
    <property type="entry name" value="Glycogen Phosphorylase B"/>
    <property type="match status" value="1"/>
</dbReference>
<evidence type="ECO:0008006" key="3">
    <source>
        <dbReference type="Google" id="ProtNLM"/>
    </source>
</evidence>
<name>A0ABS7JM38_9HELI</name>
<evidence type="ECO:0000313" key="1">
    <source>
        <dbReference type="EMBL" id="MBX7490457.1"/>
    </source>
</evidence>
<evidence type="ECO:0000313" key="2">
    <source>
        <dbReference type="Proteomes" id="UP000700059"/>
    </source>
</evidence>
<dbReference type="EMBL" id="JAIGYQ010000003">
    <property type="protein sequence ID" value="MBX7490457.1"/>
    <property type="molecule type" value="Genomic_DNA"/>
</dbReference>
<sequence>MKIAFYGNYNAIGDICVLLPALFALCKLYPNAEITFLTTHKGEQFAKNSNFTTNITILNEQSLHTFLQSTNLNFFILANPKTDIIKLLKKANIDKVITFWHLHNLIARKFKILPTNRWKQADRERYLRLIRAIDEKHYDSNIHLCDFHEIALHTKKENQNKIKNILCPLEIQKYSKIININAYCHSADSNYNLKEQDWWELLLEFALIYPQFLFIWTTYGNKTSPAYQLKNIFVYHNGSDIFDLIELTKIFDCIISPSTGNISLADIMAKRIIAFYPYYDVIRYPCGNFNNPFTYYCVNKRWKSKYQYHIKHFKICIKKTLDNLILVANP</sequence>
<reference evidence="1 2" key="1">
    <citation type="submission" date="2021-08" db="EMBL/GenBank/DDBJ databases">
        <title>Helicobacter spp. isolated from feces of Anatolian Ground Squirrel (Spermophilus xanthoprymnus) in Turkey.</title>
        <authorList>
            <person name="Aydin F."/>
            <person name="Abay S."/>
            <person name="Kayman T."/>
            <person name="Karakaya E."/>
            <person name="Saticioglu I.B."/>
        </authorList>
    </citation>
    <scope>NUCLEOTIDE SEQUENCE [LARGE SCALE GENOMIC DNA]</scope>
    <source>
        <strain evidence="1 2">Faydin-H70</strain>
    </source>
</reference>
<organism evidence="1 2">
    <name type="scientific">Helicobacter turcicus</name>
    <dbReference type="NCBI Taxonomy" id="2867412"/>
    <lineage>
        <taxon>Bacteria</taxon>
        <taxon>Pseudomonadati</taxon>
        <taxon>Campylobacterota</taxon>
        <taxon>Epsilonproteobacteria</taxon>
        <taxon>Campylobacterales</taxon>
        <taxon>Helicobacteraceae</taxon>
        <taxon>Helicobacter</taxon>
    </lineage>
</organism>
<dbReference type="RefSeq" id="WP_221531721.1">
    <property type="nucleotide sequence ID" value="NZ_JAIGYP010000003.1"/>
</dbReference>
<proteinExistence type="predicted"/>